<gene>
    <name evidence="3" type="ORF">PgNI_05516</name>
</gene>
<feature type="compositionally biased region" description="Polar residues" evidence="1">
    <location>
        <begin position="49"/>
        <end position="74"/>
    </location>
</feature>
<name>A0A6P8B5F4_PYRGI</name>
<organism evidence="2 3">
    <name type="scientific">Pyricularia grisea</name>
    <name type="common">Crabgrass-specific blast fungus</name>
    <name type="synonym">Magnaporthe grisea</name>
    <dbReference type="NCBI Taxonomy" id="148305"/>
    <lineage>
        <taxon>Eukaryota</taxon>
        <taxon>Fungi</taxon>
        <taxon>Dikarya</taxon>
        <taxon>Ascomycota</taxon>
        <taxon>Pezizomycotina</taxon>
        <taxon>Sordariomycetes</taxon>
        <taxon>Sordariomycetidae</taxon>
        <taxon>Magnaporthales</taxon>
        <taxon>Pyriculariaceae</taxon>
        <taxon>Pyricularia</taxon>
    </lineage>
</organism>
<keyword evidence="2" id="KW-1185">Reference proteome</keyword>
<evidence type="ECO:0000256" key="1">
    <source>
        <dbReference type="SAM" id="MobiDB-lite"/>
    </source>
</evidence>
<dbReference type="RefSeq" id="XP_030982249.1">
    <property type="nucleotide sequence ID" value="XM_031125547.1"/>
</dbReference>
<evidence type="ECO:0000313" key="2">
    <source>
        <dbReference type="Proteomes" id="UP000515153"/>
    </source>
</evidence>
<feature type="compositionally biased region" description="Basic and acidic residues" evidence="1">
    <location>
        <begin position="226"/>
        <end position="235"/>
    </location>
</feature>
<reference evidence="3" key="2">
    <citation type="submission" date="2019-10" db="EMBL/GenBank/DDBJ databases">
        <authorList>
            <consortium name="NCBI Genome Project"/>
        </authorList>
    </citation>
    <scope>NUCLEOTIDE SEQUENCE</scope>
    <source>
        <strain evidence="3">NI907</strain>
    </source>
</reference>
<feature type="region of interest" description="Disordered" evidence="1">
    <location>
        <begin position="209"/>
        <end position="235"/>
    </location>
</feature>
<dbReference type="KEGG" id="pgri:PgNI_05516"/>
<feature type="compositionally biased region" description="Basic and acidic residues" evidence="1">
    <location>
        <begin position="209"/>
        <end position="219"/>
    </location>
</feature>
<dbReference type="Proteomes" id="UP000515153">
    <property type="component" value="Chromosome I"/>
</dbReference>
<accession>A0A6P8B5F4</accession>
<reference evidence="3" key="3">
    <citation type="submission" date="2025-08" db="UniProtKB">
        <authorList>
            <consortium name="RefSeq"/>
        </authorList>
    </citation>
    <scope>IDENTIFICATION</scope>
    <source>
        <strain evidence="3">NI907</strain>
    </source>
</reference>
<feature type="region of interest" description="Disordered" evidence="1">
    <location>
        <begin position="17"/>
        <end position="88"/>
    </location>
</feature>
<proteinExistence type="predicted"/>
<evidence type="ECO:0000313" key="3">
    <source>
        <dbReference type="RefSeq" id="XP_030982249.1"/>
    </source>
</evidence>
<sequence>MDMSYSTTTSDGRTCFPGDVAGNHIPRNNVRSFNGWHPSSKRPKGAVPRSSTTSSLNTITYGPQIPQPTNLTWEHNSDDKPTRPYTTASDLSWRNAILDDDNSQQYGTNDDDVRSAELASLQEIVGWQRGEMEAMKRAIEDMQGLLARQRREERDLSWQLHEHRAVSHGRAALVRDWREHARGICVAYRSTIRRQAAEILLLKAEIAKGDGQAKRRDSAPPDEYDGDSHGRLSDA</sequence>
<dbReference type="AlphaFoldDB" id="A0A6P8B5F4"/>
<reference evidence="2 3" key="1">
    <citation type="journal article" date="2019" name="Mol. Biol. Evol.">
        <title>Blast fungal genomes show frequent chromosomal changes, gene gains and losses, and effector gene turnover.</title>
        <authorList>
            <person name="Gomez Luciano L.B."/>
            <person name="Jason Tsai I."/>
            <person name="Chuma I."/>
            <person name="Tosa Y."/>
            <person name="Chen Y.H."/>
            <person name="Li J.Y."/>
            <person name="Li M.Y."/>
            <person name="Jade Lu M.Y."/>
            <person name="Nakayashiki H."/>
            <person name="Li W.H."/>
        </authorList>
    </citation>
    <scope>NUCLEOTIDE SEQUENCE [LARGE SCALE GENOMIC DNA]</scope>
    <source>
        <strain evidence="2 3">NI907</strain>
    </source>
</reference>
<protein>
    <submittedName>
        <fullName evidence="3">Uncharacterized protein</fullName>
    </submittedName>
</protein>
<dbReference type="GeneID" id="41960456"/>